<dbReference type="PANTHER" id="PTHR43300">
    <property type="entry name" value="ACETYLTRANSFERASE"/>
    <property type="match status" value="1"/>
</dbReference>
<dbReference type="SUPFAM" id="SSF51161">
    <property type="entry name" value="Trimeric LpxA-like enzymes"/>
    <property type="match status" value="1"/>
</dbReference>
<keyword evidence="2" id="KW-0808">Transferase</keyword>
<evidence type="ECO:0000313" key="3">
    <source>
        <dbReference type="Proteomes" id="UP000031338"/>
    </source>
</evidence>
<comment type="similarity">
    <text evidence="1">Belongs to the transferase hexapeptide repeat family.</text>
</comment>
<accession>A0A0B8ZHC0</accession>
<dbReference type="PATRIC" id="fig|48936.3.peg.2674"/>
<dbReference type="CDD" id="cd04647">
    <property type="entry name" value="LbH_MAT_like"/>
    <property type="match status" value="1"/>
</dbReference>
<dbReference type="InterPro" id="IPR001451">
    <property type="entry name" value="Hexapep"/>
</dbReference>
<dbReference type="Proteomes" id="UP000031338">
    <property type="component" value="Unassembled WGS sequence"/>
</dbReference>
<dbReference type="Pfam" id="PF14602">
    <property type="entry name" value="Hexapep_2"/>
    <property type="match status" value="1"/>
</dbReference>
<dbReference type="EMBL" id="JRVC01000012">
    <property type="protein sequence ID" value="KHS45648.1"/>
    <property type="molecule type" value="Genomic_DNA"/>
</dbReference>
<dbReference type="AlphaFoldDB" id="A0A0B8ZHC0"/>
<name>A0A0B8ZHC0_9SPHN</name>
<gene>
    <name evidence="2" type="ORF">NJ75_02667</name>
</gene>
<dbReference type="GO" id="GO:0016740">
    <property type="term" value="F:transferase activity"/>
    <property type="evidence" value="ECO:0007669"/>
    <property type="project" value="UniProtKB-KW"/>
</dbReference>
<sequence length="104" mass="10702">MNIAASAWVSPTASLDRNWPSGIHIGDECVIGPWAILLSHDFTRGLYADTVIGSGTTIGARAIVMPGIKVGKGCVVEAGAVVTRDVPDGARVSGHPARIVAPTQ</sequence>
<dbReference type="STRING" id="48936.NJ75_02667"/>
<proteinExistence type="inferred from homology"/>
<reference evidence="2 3" key="1">
    <citation type="submission" date="2014-10" db="EMBL/GenBank/DDBJ databases">
        <title>Draft genome sequence of Novosphingobium subterraneum DSM 12447.</title>
        <authorList>
            <person name="Gan H.M."/>
            <person name="Gan H.Y."/>
            <person name="Savka M.A."/>
        </authorList>
    </citation>
    <scope>NUCLEOTIDE SEQUENCE [LARGE SCALE GENOMIC DNA]</scope>
    <source>
        <strain evidence="2 3">DSM 12447</strain>
    </source>
</reference>
<dbReference type="RefSeq" id="WP_052242474.1">
    <property type="nucleotide sequence ID" value="NZ_JRVC01000012.1"/>
</dbReference>
<dbReference type="InterPro" id="IPR050179">
    <property type="entry name" value="Trans_hexapeptide_repeat"/>
</dbReference>
<organism evidence="2 3">
    <name type="scientific">Novosphingobium subterraneum</name>
    <dbReference type="NCBI Taxonomy" id="48936"/>
    <lineage>
        <taxon>Bacteria</taxon>
        <taxon>Pseudomonadati</taxon>
        <taxon>Pseudomonadota</taxon>
        <taxon>Alphaproteobacteria</taxon>
        <taxon>Sphingomonadales</taxon>
        <taxon>Sphingomonadaceae</taxon>
        <taxon>Novosphingobium</taxon>
    </lineage>
</organism>
<dbReference type="Gene3D" id="2.160.10.10">
    <property type="entry name" value="Hexapeptide repeat proteins"/>
    <property type="match status" value="1"/>
</dbReference>
<dbReference type="InterPro" id="IPR011004">
    <property type="entry name" value="Trimer_LpxA-like_sf"/>
</dbReference>
<protein>
    <submittedName>
        <fullName evidence="2">Hexapeptide repeat-containing transferase</fullName>
    </submittedName>
</protein>
<keyword evidence="3" id="KW-1185">Reference proteome</keyword>
<dbReference type="PANTHER" id="PTHR43300:SF11">
    <property type="entry name" value="ACETYLTRANSFERASE RV3034C-RELATED"/>
    <property type="match status" value="1"/>
</dbReference>
<evidence type="ECO:0000256" key="1">
    <source>
        <dbReference type="ARBA" id="ARBA00007274"/>
    </source>
</evidence>
<comment type="caution">
    <text evidence="2">The sequence shown here is derived from an EMBL/GenBank/DDBJ whole genome shotgun (WGS) entry which is preliminary data.</text>
</comment>
<evidence type="ECO:0000313" key="2">
    <source>
        <dbReference type="EMBL" id="KHS45648.1"/>
    </source>
</evidence>